<name>A0ACC0WQV3_9STRA</name>
<evidence type="ECO:0000313" key="2">
    <source>
        <dbReference type="Proteomes" id="UP001163321"/>
    </source>
</evidence>
<accession>A0ACC0WQV3</accession>
<protein>
    <submittedName>
        <fullName evidence="1">Uncharacterized protein</fullName>
    </submittedName>
</protein>
<dbReference type="EMBL" id="CM047589">
    <property type="protein sequence ID" value="KAI9920434.1"/>
    <property type="molecule type" value="Genomic_DNA"/>
</dbReference>
<comment type="caution">
    <text evidence="1">The sequence shown here is derived from an EMBL/GenBank/DDBJ whole genome shotgun (WGS) entry which is preliminary data.</text>
</comment>
<reference evidence="1 2" key="1">
    <citation type="journal article" date="2022" name="bioRxiv">
        <title>The genome of the oomycete Peronosclerospora sorghi, a cosmopolitan pathogen of maize and sorghum, is inflated with dispersed pseudogenes.</title>
        <authorList>
            <person name="Fletcher K."/>
            <person name="Martin F."/>
            <person name="Isakeit T."/>
            <person name="Cavanaugh K."/>
            <person name="Magill C."/>
            <person name="Michelmore R."/>
        </authorList>
    </citation>
    <scope>NUCLEOTIDE SEQUENCE [LARGE SCALE GENOMIC DNA]</scope>
    <source>
        <strain evidence="1">P6</strain>
    </source>
</reference>
<evidence type="ECO:0000313" key="1">
    <source>
        <dbReference type="EMBL" id="KAI9920434.1"/>
    </source>
</evidence>
<sequence>MVWAIYCITALFLSAASSGLVCVKLCKDSTGRPSSVRSLFAIFFTYQCITSSSRLVYFIWLTITIERRRLASDYTDLQNESVVRTELYRMGTSAVLKHIQRHNGWITAVIVIGDTAVFGLTLWIAALVYELSRLVQLSMDRGEAHERAKIRVYQWIGHSSVATFLLLEIVLASVYAGYSTAAYALLVAVYVVQILVFLYMVIMVIVLKVNGRKYESVHGHFVTSPLYRRLKWIMYALSSISCVVARVGSFVYMLFVCQFQCSAVILYAMPRDAPRTSTYAGISFSLFYLRGFVLSLVAGCSQSCVVRACHGCLPDDIKAQYTPRRDGVVAVPDAADTWPALTHPVFVTTDIDSSSALWALAHGRVMAQATHVHDDLLRTLLARYRGYELATAGDSFHLAFPTIPDAVAYCFEAQLELVRAKWPPALHGVLPATRHERAGLTTIFRGLRVRMAVHDAVASEGPLVRDRHAVTGRVTYAGASALIAKELGDVGAGGQILVTKRVAEWLATHASHVAIKFEMTGVGEVAIPRLNTKLEVFQVVPKVLATRMKRFRVPRHIVGERERDEETPPESSSTWYTFMQVSTRKGRDTGATSWFFVDGG</sequence>
<dbReference type="Proteomes" id="UP001163321">
    <property type="component" value="Chromosome 10"/>
</dbReference>
<proteinExistence type="predicted"/>
<organism evidence="1 2">
    <name type="scientific">Peronosclerospora sorghi</name>
    <dbReference type="NCBI Taxonomy" id="230839"/>
    <lineage>
        <taxon>Eukaryota</taxon>
        <taxon>Sar</taxon>
        <taxon>Stramenopiles</taxon>
        <taxon>Oomycota</taxon>
        <taxon>Peronosporomycetes</taxon>
        <taxon>Peronosporales</taxon>
        <taxon>Peronosporaceae</taxon>
        <taxon>Peronosclerospora</taxon>
    </lineage>
</organism>
<keyword evidence="2" id="KW-1185">Reference proteome</keyword>
<gene>
    <name evidence="1" type="ORF">PsorP6_015398</name>
</gene>